<proteinExistence type="predicted"/>
<dbReference type="Proteomes" id="UP000291072">
    <property type="component" value="Unassembled WGS sequence"/>
</dbReference>
<protein>
    <submittedName>
        <fullName evidence="1">Uncharacterized protein</fullName>
    </submittedName>
</protein>
<name>A0A4R0XN01_9MOLU</name>
<evidence type="ECO:0000313" key="1">
    <source>
        <dbReference type="EMBL" id="TCG11931.1"/>
    </source>
</evidence>
<sequence>MGIGALDLCRIFIASSYKGVYEDYMIPLYKSEKKKLLLEVMRTGTPLLYVDDINFQNLV</sequence>
<dbReference type="EMBL" id="PSZP01000002">
    <property type="protein sequence ID" value="TCG11931.1"/>
    <property type="molecule type" value="Genomic_DNA"/>
</dbReference>
<dbReference type="RefSeq" id="WP_168380646.1">
    <property type="nucleotide sequence ID" value="NZ_PSZP01000002.1"/>
</dbReference>
<accession>A0A4R0XN01</accession>
<comment type="caution">
    <text evidence="1">The sequence shown here is derived from an EMBL/GenBank/DDBJ whole genome shotgun (WGS) entry which is preliminary data.</text>
</comment>
<gene>
    <name evidence="1" type="ORF">C4B25_00305</name>
</gene>
<organism evidence="1 2">
    <name type="scientific">Mycoplasma todarodis</name>
    <dbReference type="NCBI Taxonomy" id="1937191"/>
    <lineage>
        <taxon>Bacteria</taxon>
        <taxon>Bacillati</taxon>
        <taxon>Mycoplasmatota</taxon>
        <taxon>Mollicutes</taxon>
        <taxon>Mycoplasmataceae</taxon>
        <taxon>Mycoplasma</taxon>
    </lineage>
</organism>
<reference evidence="1 2" key="1">
    <citation type="submission" date="2018-02" db="EMBL/GenBank/DDBJ databases">
        <title>Mycoplasma marinum and Mycoplasma todarodis sp. nov., moderately halophilic and psychrotolerant mycoplasmas isolated from cephalopods.</title>
        <authorList>
            <person name="Viver T."/>
        </authorList>
    </citation>
    <scope>NUCLEOTIDE SEQUENCE [LARGE SCALE GENOMIC DNA]</scope>
    <source>
        <strain evidence="1 2">5H</strain>
    </source>
</reference>
<keyword evidence="2" id="KW-1185">Reference proteome</keyword>
<evidence type="ECO:0000313" key="2">
    <source>
        <dbReference type="Proteomes" id="UP000291072"/>
    </source>
</evidence>
<dbReference type="AlphaFoldDB" id="A0A4R0XN01"/>